<name>A0AAU7QAS8_9GAMM</name>
<dbReference type="AlphaFoldDB" id="A0AAU7QAS8"/>
<feature type="compositionally biased region" description="Polar residues" evidence="1">
    <location>
        <begin position="1"/>
        <end position="15"/>
    </location>
</feature>
<gene>
    <name evidence="2" type="ORF">ABK905_01645</name>
</gene>
<feature type="region of interest" description="Disordered" evidence="1">
    <location>
        <begin position="1"/>
        <end position="24"/>
    </location>
</feature>
<organism evidence="2">
    <name type="scientific">Acerihabitans sp. KWT182</name>
    <dbReference type="NCBI Taxonomy" id="3157919"/>
    <lineage>
        <taxon>Bacteria</taxon>
        <taxon>Pseudomonadati</taxon>
        <taxon>Pseudomonadota</taxon>
        <taxon>Gammaproteobacteria</taxon>
        <taxon>Enterobacterales</taxon>
        <taxon>Pectobacteriaceae</taxon>
        <taxon>Acerihabitans</taxon>
    </lineage>
</organism>
<evidence type="ECO:0000313" key="2">
    <source>
        <dbReference type="EMBL" id="XBS70048.1"/>
    </source>
</evidence>
<protein>
    <submittedName>
        <fullName evidence="2">Uncharacterized protein</fullName>
    </submittedName>
</protein>
<accession>A0AAU7QAS8</accession>
<dbReference type="EMBL" id="CP157947">
    <property type="protein sequence ID" value="XBS70048.1"/>
    <property type="molecule type" value="Genomic_DNA"/>
</dbReference>
<reference evidence="2" key="1">
    <citation type="submission" date="2024-06" db="EMBL/GenBank/DDBJ databases">
        <authorList>
            <person name="Coelho C."/>
            <person name="Bento M."/>
            <person name="Garcia E."/>
            <person name="Camelo A."/>
            <person name="Brandao I."/>
            <person name="Espirito Santo C."/>
            <person name="Trovao J."/>
            <person name="Verissimo A."/>
            <person name="Costa J."/>
            <person name="Tiago I."/>
        </authorList>
    </citation>
    <scope>NUCLEOTIDE SEQUENCE</scope>
    <source>
        <strain evidence="2">KWT182</strain>
    </source>
</reference>
<evidence type="ECO:0000256" key="1">
    <source>
        <dbReference type="SAM" id="MobiDB-lite"/>
    </source>
</evidence>
<sequence length="268" mass="30881">MLASVFKTQRSNQGELTHPIGTGTFPSSNAVNKTNVSNISNVSDNFASSLQTTGKAELYSYGVGNDYNKIDMDNLSTFVIQTIRNEFKNKADNKHYGNIDDVISPNKLPFYSQKNKEYRRELQWEVNAIISKDEPYNNSFKYTGNPESLFHYGRLLIENRKLAIVNCASQSQIAYFLLAYTFIHTPIEFFIDCVSLKNKKHPTAFSHVIIIIRDAAYKKEAYPDNMNKCYPNDYIIDPWAKISCSARRYSEQWDKKNDQMGRQEITDR</sequence>
<proteinExistence type="predicted"/>